<dbReference type="InterPro" id="IPR000953">
    <property type="entry name" value="Chromo/chromo_shadow_dom"/>
</dbReference>
<accession>A0A8J6AXF2</accession>
<name>A0A8J6AXF2_9EUKA</name>
<proteinExistence type="predicted"/>
<dbReference type="GO" id="GO:0003676">
    <property type="term" value="F:nucleic acid binding"/>
    <property type="evidence" value="ECO:0007669"/>
    <property type="project" value="InterPro"/>
</dbReference>
<comment type="caution">
    <text evidence="3">The sequence shown here is derived from an EMBL/GenBank/DDBJ whole genome shotgun (WGS) entry which is preliminary data.</text>
</comment>
<reference evidence="3" key="1">
    <citation type="submission" date="2021-05" db="EMBL/GenBank/DDBJ databases">
        <title>A free-living protist that lacks canonical eukaryotic 1 DNA replication and segregation systems.</title>
        <authorList>
            <person name="Salas-Leiva D.E."/>
            <person name="Tromer E.C."/>
            <person name="Curtis B.A."/>
            <person name="Jerlstrom-Hultqvist J."/>
            <person name="Kolisko M."/>
            <person name="Yi Z."/>
            <person name="Salas-Leiva J.S."/>
            <person name="Gallot-Lavallee L."/>
            <person name="Kops G.J.P.L."/>
            <person name="Archibald J.M."/>
            <person name="Simpson A.G.B."/>
            <person name="Roger A.J."/>
        </authorList>
    </citation>
    <scope>NUCLEOTIDE SEQUENCE</scope>
    <source>
        <strain evidence="3">BICM</strain>
    </source>
</reference>
<dbReference type="InterPro" id="IPR016197">
    <property type="entry name" value="Chromo-like_dom_sf"/>
</dbReference>
<dbReference type="OrthoDB" id="10030726at2759"/>
<dbReference type="PROSITE" id="PS50013">
    <property type="entry name" value="CHROMO_2"/>
    <property type="match status" value="1"/>
</dbReference>
<dbReference type="Gene3D" id="3.30.420.10">
    <property type="entry name" value="Ribonuclease H-like superfamily/Ribonuclease H"/>
    <property type="match status" value="1"/>
</dbReference>
<keyword evidence="4" id="KW-1185">Reference proteome</keyword>
<gene>
    <name evidence="3" type="ORF">J8273_1143</name>
</gene>
<dbReference type="CDD" id="cd00024">
    <property type="entry name" value="CD_CSD"/>
    <property type="match status" value="1"/>
</dbReference>
<dbReference type="EMBL" id="JAHDYR010000003">
    <property type="protein sequence ID" value="KAG9397231.1"/>
    <property type="molecule type" value="Genomic_DNA"/>
</dbReference>
<dbReference type="InterPro" id="IPR036397">
    <property type="entry name" value="RNaseH_sf"/>
</dbReference>
<dbReference type="Proteomes" id="UP000717585">
    <property type="component" value="Unassembled WGS sequence"/>
</dbReference>
<feature type="domain" description="Integrase catalytic" evidence="2">
    <location>
        <begin position="1"/>
        <end position="137"/>
    </location>
</feature>
<evidence type="ECO:0000313" key="3">
    <source>
        <dbReference type="EMBL" id="KAG9397231.1"/>
    </source>
</evidence>
<evidence type="ECO:0000313" key="4">
    <source>
        <dbReference type="Proteomes" id="UP000717585"/>
    </source>
</evidence>
<organism evidence="3 4">
    <name type="scientific">Carpediemonas membranifera</name>
    <dbReference type="NCBI Taxonomy" id="201153"/>
    <lineage>
        <taxon>Eukaryota</taxon>
        <taxon>Metamonada</taxon>
        <taxon>Carpediemonas-like organisms</taxon>
        <taxon>Carpediemonas</taxon>
    </lineage>
</organism>
<feature type="domain" description="Chromo" evidence="1">
    <location>
        <begin position="278"/>
        <end position="312"/>
    </location>
</feature>
<dbReference type="SUPFAM" id="SSF53098">
    <property type="entry name" value="Ribonuclease H-like"/>
    <property type="match status" value="1"/>
</dbReference>
<protein>
    <submittedName>
        <fullName evidence="3">Chromo (CHRromatin Organization MOdifier) domain</fullName>
    </submittedName>
</protein>
<dbReference type="PANTHER" id="PTHR37984:SF5">
    <property type="entry name" value="PROTEIN NYNRIN-LIKE"/>
    <property type="match status" value="1"/>
</dbReference>
<dbReference type="PANTHER" id="PTHR37984">
    <property type="entry name" value="PROTEIN CBG26694"/>
    <property type="match status" value="1"/>
</dbReference>
<dbReference type="InterPro" id="IPR012337">
    <property type="entry name" value="RNaseH-like_sf"/>
</dbReference>
<dbReference type="GO" id="GO:0015074">
    <property type="term" value="P:DNA integration"/>
    <property type="evidence" value="ECO:0007669"/>
    <property type="project" value="InterPro"/>
</dbReference>
<dbReference type="Pfam" id="PF00665">
    <property type="entry name" value="rve"/>
    <property type="match status" value="1"/>
</dbReference>
<dbReference type="PROSITE" id="PS50994">
    <property type="entry name" value="INTEGRASE"/>
    <property type="match status" value="1"/>
</dbReference>
<evidence type="ECO:0000259" key="1">
    <source>
        <dbReference type="PROSITE" id="PS50013"/>
    </source>
</evidence>
<evidence type="ECO:0000259" key="2">
    <source>
        <dbReference type="PROSITE" id="PS50994"/>
    </source>
</evidence>
<dbReference type="AlphaFoldDB" id="A0A8J6AXF2"/>
<dbReference type="InterPro" id="IPR050951">
    <property type="entry name" value="Retrovirus_Pol_polyprotein"/>
</dbReference>
<dbReference type="SMART" id="SM00298">
    <property type="entry name" value="CHROMO"/>
    <property type="match status" value="1"/>
</dbReference>
<sequence>MSYIITIVDVFSKFTILRPVATTKAEEAAAAMLDVWSTFGVPKEIQTDQGTQFRNALIAECNAIISLQHRFSTPYHPASNGVVERLNGTIMSRMRALLLDAEDGNWPAYLPLAQHVINSTRHATTGRSPFELLFGKESTLRVAPIALANATKSCTPGSVDEGEIVRFQEDVAALQALARVKIRAYEARKAKATADTHAWEREQYVLLRYPGKPPAKIYTPLRGPFRMEGKGEHPNTYRVRDLVTRCVSTVHADRLVRFETDLSDTELERIAAFEQGEQPVKEIVGHKKKKNGSLELLIRWEGLTPDEDSYVPYNRYYDQLAALDDYLVAHPEHEAAFAAAKKKFRSSGRR</sequence>
<dbReference type="Gene3D" id="2.40.50.40">
    <property type="match status" value="1"/>
</dbReference>
<dbReference type="InterPro" id="IPR001584">
    <property type="entry name" value="Integrase_cat-core"/>
</dbReference>
<dbReference type="SUPFAM" id="SSF54160">
    <property type="entry name" value="Chromo domain-like"/>
    <property type="match status" value="1"/>
</dbReference>